<reference evidence="2" key="1">
    <citation type="submission" date="2014-10" db="EMBL/GenBank/DDBJ databases">
        <authorList>
            <person name="King R."/>
        </authorList>
    </citation>
    <scope>NUCLEOTIDE SEQUENCE [LARGE SCALE GENOMIC DNA]</scope>
    <source>
        <strain evidence="2">A3/5</strain>
    </source>
</reference>
<evidence type="ECO:0000313" key="2">
    <source>
        <dbReference type="Proteomes" id="UP000245910"/>
    </source>
</evidence>
<sequence>MGYNAVVDKMLKVLAMTPSQATATVMMVSPDVVVDTMIPAHLITMAVKLHHIRDY</sequence>
<accession>A0A2L2THT8</accession>
<name>A0A2L2THT8_9HYPO</name>
<dbReference type="AlphaFoldDB" id="A0A2L2THT8"/>
<proteinExistence type="predicted"/>
<keyword evidence="2" id="KW-1185">Reference proteome</keyword>
<dbReference type="EMBL" id="LN649232">
    <property type="protein sequence ID" value="CEI41937.1"/>
    <property type="molecule type" value="Genomic_DNA"/>
</dbReference>
<protein>
    <submittedName>
        <fullName evidence="1">Uncharacterized protein</fullName>
    </submittedName>
</protein>
<dbReference type="Proteomes" id="UP000245910">
    <property type="component" value="Chromosome IIII"/>
</dbReference>
<evidence type="ECO:0000313" key="1">
    <source>
        <dbReference type="EMBL" id="CEI41937.1"/>
    </source>
</evidence>
<organism evidence="1 2">
    <name type="scientific">Fusarium venenatum</name>
    <dbReference type="NCBI Taxonomy" id="56646"/>
    <lineage>
        <taxon>Eukaryota</taxon>
        <taxon>Fungi</taxon>
        <taxon>Dikarya</taxon>
        <taxon>Ascomycota</taxon>
        <taxon>Pezizomycotina</taxon>
        <taxon>Sordariomycetes</taxon>
        <taxon>Hypocreomycetidae</taxon>
        <taxon>Hypocreales</taxon>
        <taxon>Nectriaceae</taxon>
        <taxon>Fusarium</taxon>
    </lineage>
</organism>